<proteinExistence type="predicted"/>
<keyword evidence="1" id="KW-0472">Membrane</keyword>
<name>A0A8S9I9W5_BRACR</name>
<organism evidence="2 3">
    <name type="scientific">Brassica cretica</name>
    <name type="common">Mustard</name>
    <dbReference type="NCBI Taxonomy" id="69181"/>
    <lineage>
        <taxon>Eukaryota</taxon>
        <taxon>Viridiplantae</taxon>
        <taxon>Streptophyta</taxon>
        <taxon>Embryophyta</taxon>
        <taxon>Tracheophyta</taxon>
        <taxon>Spermatophyta</taxon>
        <taxon>Magnoliopsida</taxon>
        <taxon>eudicotyledons</taxon>
        <taxon>Gunneridae</taxon>
        <taxon>Pentapetalae</taxon>
        <taxon>rosids</taxon>
        <taxon>malvids</taxon>
        <taxon>Brassicales</taxon>
        <taxon>Brassicaceae</taxon>
        <taxon>Brassiceae</taxon>
        <taxon>Brassica</taxon>
    </lineage>
</organism>
<reference evidence="2" key="1">
    <citation type="submission" date="2019-12" db="EMBL/GenBank/DDBJ databases">
        <title>Genome sequencing and annotation of Brassica cretica.</title>
        <authorList>
            <person name="Studholme D.J."/>
            <person name="Sarris P.F."/>
        </authorList>
    </citation>
    <scope>NUCLEOTIDE SEQUENCE</scope>
    <source>
        <strain evidence="2">PFS-001/15</strain>
        <tissue evidence="2">Leaf</tissue>
    </source>
</reference>
<protein>
    <submittedName>
        <fullName evidence="2">Uncharacterized protein</fullName>
    </submittedName>
</protein>
<feature type="transmembrane region" description="Helical" evidence="1">
    <location>
        <begin position="30"/>
        <end position="49"/>
    </location>
</feature>
<comment type="caution">
    <text evidence="2">The sequence shown here is derived from an EMBL/GenBank/DDBJ whole genome shotgun (WGS) entry which is preliminary data.</text>
</comment>
<keyword evidence="1" id="KW-1133">Transmembrane helix</keyword>
<keyword evidence="1" id="KW-0812">Transmembrane</keyword>
<dbReference type="AlphaFoldDB" id="A0A8S9I9W5"/>
<dbReference type="EMBL" id="QGKW02001911">
    <property type="protein sequence ID" value="KAF2566122.1"/>
    <property type="molecule type" value="Genomic_DNA"/>
</dbReference>
<accession>A0A8S9I9W5</accession>
<evidence type="ECO:0000256" key="1">
    <source>
        <dbReference type="SAM" id="Phobius"/>
    </source>
</evidence>
<dbReference type="Proteomes" id="UP000712281">
    <property type="component" value="Unassembled WGS sequence"/>
</dbReference>
<evidence type="ECO:0000313" key="2">
    <source>
        <dbReference type="EMBL" id="KAF2566122.1"/>
    </source>
</evidence>
<sequence>MVMWLGFTAQYGEEKVLKSKFKIGYIEKSYLMGLVVVGIVSQFLHPYFLAYEDPYMT</sequence>
<gene>
    <name evidence="2" type="ORF">F2Q68_00028411</name>
</gene>
<evidence type="ECO:0000313" key="3">
    <source>
        <dbReference type="Proteomes" id="UP000712281"/>
    </source>
</evidence>